<dbReference type="AlphaFoldDB" id="A0A443SU80"/>
<keyword evidence="7" id="KW-0458">Lysosome</keyword>
<comment type="catalytic activity">
    <reaction evidence="10">
        <text>L-alpha-aminoacyl-L-arginine(out) = L-alpha-aminoacyl-L-arginine(in)</text>
        <dbReference type="Rhea" id="RHEA:79367"/>
        <dbReference type="ChEBI" id="CHEBI:229968"/>
    </reaction>
</comment>
<evidence type="ECO:0000256" key="17">
    <source>
        <dbReference type="ARBA" id="ARBA00044903"/>
    </source>
</evidence>
<dbReference type="VEuPathDB" id="VectorBase:LDEU000979"/>
<comment type="catalytic activity">
    <reaction evidence="19">
        <text>L-alanyl-L-lysine(out) = L-alanyl-L-lysine(in)</text>
        <dbReference type="Rhea" id="RHEA:79415"/>
        <dbReference type="ChEBI" id="CHEBI:192470"/>
    </reaction>
</comment>
<feature type="transmembrane region" description="Helical" evidence="25">
    <location>
        <begin position="32"/>
        <end position="52"/>
    </location>
</feature>
<evidence type="ECO:0000256" key="15">
    <source>
        <dbReference type="ARBA" id="ARBA00044899"/>
    </source>
</evidence>
<keyword evidence="6 25" id="KW-0472">Membrane</keyword>
<evidence type="ECO:0000256" key="18">
    <source>
        <dbReference type="ARBA" id="ARBA00044912"/>
    </source>
</evidence>
<evidence type="ECO:0000256" key="24">
    <source>
        <dbReference type="ARBA" id="ARBA00046376"/>
    </source>
</evidence>
<dbReference type="OrthoDB" id="424834at2759"/>
<comment type="catalytic activity">
    <reaction evidence="15">
        <text>L-arginyl-L-alpha-amino acid(out) = L-arginyl-L-alpha-amino acid(in)</text>
        <dbReference type="Rhea" id="RHEA:79371"/>
        <dbReference type="ChEBI" id="CHEBI:84315"/>
    </reaction>
</comment>
<dbReference type="GO" id="GO:0022857">
    <property type="term" value="F:transmembrane transporter activity"/>
    <property type="evidence" value="ECO:0007669"/>
    <property type="project" value="InterPro"/>
</dbReference>
<evidence type="ECO:0000256" key="8">
    <source>
        <dbReference type="ARBA" id="ARBA00044876"/>
    </source>
</evidence>
<comment type="catalytic activity">
    <reaction evidence="9">
        <text>L-histidyl-glycine(out) = L-histidyl-glycine(in)</text>
        <dbReference type="Rhea" id="RHEA:79395"/>
        <dbReference type="ChEBI" id="CHEBI:229957"/>
    </reaction>
</comment>
<evidence type="ECO:0000256" key="25">
    <source>
        <dbReference type="SAM" id="Phobius"/>
    </source>
</evidence>
<dbReference type="EMBL" id="NCKV01000282">
    <property type="protein sequence ID" value="RWS31064.1"/>
    <property type="molecule type" value="Genomic_DNA"/>
</dbReference>
<feature type="transmembrane region" description="Helical" evidence="25">
    <location>
        <begin position="383"/>
        <end position="402"/>
    </location>
</feature>
<organism evidence="27 28">
    <name type="scientific">Leptotrombidium deliense</name>
    <dbReference type="NCBI Taxonomy" id="299467"/>
    <lineage>
        <taxon>Eukaryota</taxon>
        <taxon>Metazoa</taxon>
        <taxon>Ecdysozoa</taxon>
        <taxon>Arthropoda</taxon>
        <taxon>Chelicerata</taxon>
        <taxon>Arachnida</taxon>
        <taxon>Acari</taxon>
        <taxon>Acariformes</taxon>
        <taxon>Trombidiformes</taxon>
        <taxon>Prostigmata</taxon>
        <taxon>Anystina</taxon>
        <taxon>Parasitengona</taxon>
        <taxon>Trombiculoidea</taxon>
        <taxon>Trombiculidae</taxon>
        <taxon>Leptotrombidium</taxon>
    </lineage>
</organism>
<comment type="subunit">
    <text evidence="24">Homodimer. Interacts with lysosomal protein GLMP (via lumenal domain); the interaction starts while both proteins are still in the endoplasmic reticulum and is required for stabilization of MFSD1 in lysosomes but has no direct effect on its targeting to lysosomes or transporter activity.</text>
</comment>
<evidence type="ECO:0000256" key="23">
    <source>
        <dbReference type="ARBA" id="ARBA00045709"/>
    </source>
</evidence>
<protein>
    <recommendedName>
        <fullName evidence="21">Lysosomal dipeptide transporter MFSD1</fullName>
    </recommendedName>
    <alternativeName>
        <fullName evidence="22">Major facilitator superfamily domain-containing protein 1</fullName>
    </alternativeName>
</protein>
<dbReference type="InterPro" id="IPR052187">
    <property type="entry name" value="MFSD1"/>
</dbReference>
<evidence type="ECO:0000256" key="1">
    <source>
        <dbReference type="ARBA" id="ARBA00004155"/>
    </source>
</evidence>
<keyword evidence="4 25" id="KW-0812">Transmembrane</keyword>
<reference evidence="27 28" key="1">
    <citation type="journal article" date="2018" name="Gigascience">
        <title>Genomes of trombidid mites reveal novel predicted allergens and laterally-transferred genes associated with secondary metabolism.</title>
        <authorList>
            <person name="Dong X."/>
            <person name="Chaisiri K."/>
            <person name="Xia D."/>
            <person name="Armstrong S.D."/>
            <person name="Fang Y."/>
            <person name="Donnelly M.J."/>
            <person name="Kadowaki T."/>
            <person name="McGarry J.W."/>
            <person name="Darby A.C."/>
            <person name="Makepeace B.L."/>
        </authorList>
    </citation>
    <scope>NUCLEOTIDE SEQUENCE [LARGE SCALE GENOMIC DNA]</scope>
    <source>
        <strain evidence="27">UoL-UT</strain>
    </source>
</reference>
<comment type="catalytic activity">
    <reaction evidence="16">
        <text>L-lysyl-L-lysine(out) = L-lysyl-L-lysine(in)</text>
        <dbReference type="Rhea" id="RHEA:79403"/>
        <dbReference type="ChEBI" id="CHEBI:229956"/>
    </reaction>
</comment>
<dbReference type="GO" id="GO:0005765">
    <property type="term" value="C:lysosomal membrane"/>
    <property type="evidence" value="ECO:0007669"/>
    <property type="project" value="UniProtKB-SubCell"/>
</dbReference>
<sequence>NNTSEEMGDDITLLPDDRPSFWKMVTHPQYRIHRFIALAFMCFMGFGNYFVYDIPGSLQSKITSDMNVNTAAFGTLYSVYSWPNVIISFFGGFLIDRVFGIRLGAVVFASIVLAGQLVFAFGGIVNRFWVMQLGRFIFGLGGENLAVTQNTYAVSWFQGKELNMVFGFQLSFARVGSTVNFLVMGKLYNYLKTYYTGYTCLGIALIIASSTCVFSLLSSIILGFMDKRAEKLLNRSEGKTGEVIKLTDVRYFSFKFWMLSLICVTSYTAIFPFVGLGTVFFMQKYDLQFDDANTIDGFAYLMSAIMSPILGLLVDLTGRNLLWIFSSTLILLASHVVFTFTTWNPWFPVVLLGLGYSVMSSALWPMVALVIPEHQLGTAYGAMQSIQNLGLAIAPLIAGYLIDYKGYIVLEVFFLACLCLCVLCNVILFMSDAQGDGILNMSRKQRAEMQK</sequence>
<comment type="catalytic activity">
    <reaction evidence="14">
        <text>L-aspartyl-L-lysine(out) = L-aspartyl-L-lysine(in)</text>
        <dbReference type="Rhea" id="RHEA:79411"/>
        <dbReference type="ChEBI" id="CHEBI:229953"/>
    </reaction>
</comment>
<keyword evidence="28" id="KW-1185">Reference proteome</keyword>
<evidence type="ECO:0000256" key="12">
    <source>
        <dbReference type="ARBA" id="ARBA00044891"/>
    </source>
</evidence>
<feature type="transmembrane region" description="Helical" evidence="25">
    <location>
        <begin position="195"/>
        <end position="225"/>
    </location>
</feature>
<evidence type="ECO:0000256" key="2">
    <source>
        <dbReference type="ARBA" id="ARBA00008335"/>
    </source>
</evidence>
<dbReference type="PANTHER" id="PTHR23512:SF3">
    <property type="entry name" value="MAJOR FACILITATOR SUPERFAMILY DOMAIN-CONTAINING PROTEIN 1"/>
    <property type="match status" value="1"/>
</dbReference>
<feature type="transmembrane region" description="Helical" evidence="25">
    <location>
        <begin position="408"/>
        <end position="431"/>
    </location>
</feature>
<keyword evidence="5 25" id="KW-1133">Transmembrane helix</keyword>
<evidence type="ECO:0000256" key="19">
    <source>
        <dbReference type="ARBA" id="ARBA00044919"/>
    </source>
</evidence>
<feature type="transmembrane region" description="Helical" evidence="25">
    <location>
        <begin position="256"/>
        <end position="282"/>
    </location>
</feature>
<comment type="subcellular location">
    <subcellularLocation>
        <location evidence="1">Lysosome membrane</location>
        <topology evidence="1">Multi-pass membrane protein</topology>
    </subcellularLocation>
</comment>
<evidence type="ECO:0000256" key="4">
    <source>
        <dbReference type="ARBA" id="ARBA00022692"/>
    </source>
</evidence>
<dbReference type="PANTHER" id="PTHR23512">
    <property type="entry name" value="MAJOR FACILITATOR SUPERFAMILY DOMAIN-CONTAINING PROTEIN 1"/>
    <property type="match status" value="1"/>
</dbReference>
<evidence type="ECO:0000256" key="13">
    <source>
        <dbReference type="ARBA" id="ARBA00044893"/>
    </source>
</evidence>
<dbReference type="STRING" id="299467.A0A443SU80"/>
<comment type="catalytic activity">
    <reaction evidence="8">
        <text>L-lysyl-L-alanine(out) = L-lysyl-L-alanine(in)</text>
        <dbReference type="Rhea" id="RHEA:79399"/>
        <dbReference type="ChEBI" id="CHEBI:229954"/>
    </reaction>
</comment>
<evidence type="ECO:0000256" key="14">
    <source>
        <dbReference type="ARBA" id="ARBA00044898"/>
    </source>
</evidence>
<accession>A0A443SU80</accession>
<comment type="catalytic activity">
    <reaction evidence="12">
        <text>L-lysyl-L-alpha-amino acid(out) = L-lysyl-L-alpha-amino acid(in)</text>
        <dbReference type="Rhea" id="RHEA:79387"/>
        <dbReference type="ChEBI" id="CHEBI:229965"/>
    </reaction>
</comment>
<gene>
    <name evidence="27" type="ORF">B4U80_05123</name>
</gene>
<evidence type="ECO:0000313" key="28">
    <source>
        <dbReference type="Proteomes" id="UP000288716"/>
    </source>
</evidence>
<evidence type="ECO:0000256" key="6">
    <source>
        <dbReference type="ARBA" id="ARBA00023136"/>
    </source>
</evidence>
<evidence type="ECO:0000313" key="27">
    <source>
        <dbReference type="EMBL" id="RWS31064.1"/>
    </source>
</evidence>
<evidence type="ECO:0000256" key="5">
    <source>
        <dbReference type="ARBA" id="ARBA00022989"/>
    </source>
</evidence>
<evidence type="ECO:0000256" key="10">
    <source>
        <dbReference type="ARBA" id="ARBA00044881"/>
    </source>
</evidence>
<name>A0A443SU80_9ACAR</name>
<dbReference type="Gene3D" id="1.20.1250.20">
    <property type="entry name" value="MFS general substrate transporter like domains"/>
    <property type="match status" value="2"/>
</dbReference>
<comment type="caution">
    <text evidence="27">The sequence shown here is derived from an EMBL/GenBank/DDBJ whole genome shotgun (WGS) entry which is preliminary data.</text>
</comment>
<dbReference type="PROSITE" id="PS50850">
    <property type="entry name" value="MFS"/>
    <property type="match status" value="1"/>
</dbReference>
<feature type="domain" description="Major facilitator superfamily (MFS) profile" evidence="26">
    <location>
        <begin position="34"/>
        <end position="434"/>
    </location>
</feature>
<dbReference type="Pfam" id="PF07690">
    <property type="entry name" value="MFS_1"/>
    <property type="match status" value="1"/>
</dbReference>
<feature type="transmembrane region" description="Helical" evidence="25">
    <location>
        <begin position="297"/>
        <end position="314"/>
    </location>
</feature>
<proteinExistence type="inferred from homology"/>
<evidence type="ECO:0000256" key="3">
    <source>
        <dbReference type="ARBA" id="ARBA00022448"/>
    </source>
</evidence>
<comment type="catalytic activity">
    <reaction evidence="18">
        <text>L-histidyl-L-alpha-amino acid(out) = L-histidyl-L-alpha-amino acid(in)</text>
        <dbReference type="Rhea" id="RHEA:79379"/>
        <dbReference type="ChEBI" id="CHEBI:229964"/>
    </reaction>
</comment>
<comment type="catalytic activity">
    <reaction evidence="20">
        <text>L-lysyl-glycine(out) = L-lysyl-glycine(in)</text>
        <dbReference type="Rhea" id="RHEA:79407"/>
        <dbReference type="ChEBI" id="CHEBI:191202"/>
    </reaction>
</comment>
<dbReference type="InterPro" id="IPR036259">
    <property type="entry name" value="MFS_trans_sf"/>
</dbReference>
<evidence type="ECO:0000256" key="16">
    <source>
        <dbReference type="ARBA" id="ARBA00044900"/>
    </source>
</evidence>
<feature type="transmembrane region" description="Helical" evidence="25">
    <location>
        <begin position="321"/>
        <end position="340"/>
    </location>
</feature>
<feature type="transmembrane region" description="Helical" evidence="25">
    <location>
        <begin position="165"/>
        <end position="183"/>
    </location>
</feature>
<dbReference type="Proteomes" id="UP000288716">
    <property type="component" value="Unassembled WGS sequence"/>
</dbReference>
<dbReference type="InterPro" id="IPR011701">
    <property type="entry name" value="MFS"/>
</dbReference>
<evidence type="ECO:0000256" key="22">
    <source>
        <dbReference type="ARBA" id="ARBA00045018"/>
    </source>
</evidence>
<evidence type="ECO:0000256" key="7">
    <source>
        <dbReference type="ARBA" id="ARBA00023228"/>
    </source>
</evidence>
<evidence type="ECO:0000256" key="9">
    <source>
        <dbReference type="ARBA" id="ARBA00044878"/>
    </source>
</evidence>
<evidence type="ECO:0000256" key="20">
    <source>
        <dbReference type="ARBA" id="ARBA00044924"/>
    </source>
</evidence>
<comment type="similarity">
    <text evidence="2">Belongs to the major facilitator superfamily.</text>
</comment>
<feature type="transmembrane region" description="Helical" evidence="25">
    <location>
        <begin position="101"/>
        <end position="125"/>
    </location>
</feature>
<comment type="catalytic activity">
    <reaction evidence="13">
        <text>L-alpha-aminoacyl-L-lysine(out) = L-alpha-aminoacyl-L-lysine(in)</text>
        <dbReference type="Rhea" id="RHEA:79383"/>
        <dbReference type="ChEBI" id="CHEBI:229966"/>
    </reaction>
</comment>
<keyword evidence="3" id="KW-0813">Transport</keyword>
<feature type="transmembrane region" description="Helical" evidence="25">
    <location>
        <begin position="73"/>
        <end position="95"/>
    </location>
</feature>
<dbReference type="InterPro" id="IPR020846">
    <property type="entry name" value="MFS_dom"/>
</dbReference>
<feature type="transmembrane region" description="Helical" evidence="25">
    <location>
        <begin position="346"/>
        <end position="371"/>
    </location>
</feature>
<comment type="catalytic activity">
    <reaction evidence="17">
        <text>L-arginyl-glycine(out) = L-arginyl-glycine(in)</text>
        <dbReference type="Rhea" id="RHEA:79391"/>
        <dbReference type="ChEBI" id="CHEBI:229955"/>
    </reaction>
</comment>
<evidence type="ECO:0000256" key="21">
    <source>
        <dbReference type="ARBA" id="ARBA00044985"/>
    </source>
</evidence>
<evidence type="ECO:0000256" key="11">
    <source>
        <dbReference type="ARBA" id="ARBA00044884"/>
    </source>
</evidence>
<feature type="non-terminal residue" evidence="27">
    <location>
        <position position="1"/>
    </location>
</feature>
<dbReference type="CDD" id="cd17340">
    <property type="entry name" value="MFS_MFSD1"/>
    <property type="match status" value="1"/>
</dbReference>
<dbReference type="SUPFAM" id="SSF103473">
    <property type="entry name" value="MFS general substrate transporter"/>
    <property type="match status" value="1"/>
</dbReference>
<comment type="function">
    <text evidence="23">Lysosomal dipeptide uniporter that selectively exports lysine, arginine or histidine-containing dipeptides with a net positive charge from the lysosome lumen into the cytosol. Could play a role in a specific type of protein O-glycosylation indirectly regulating macrophages migration and tissue invasion. Also essential for liver homeostasis.</text>
</comment>
<evidence type="ECO:0000259" key="26">
    <source>
        <dbReference type="PROSITE" id="PS50850"/>
    </source>
</evidence>
<comment type="catalytic activity">
    <reaction evidence="11">
        <text>L-alpha-aminoacyl-L-histidine(out) = L-alpha-aminoacyl-L-histidine(in)</text>
        <dbReference type="Rhea" id="RHEA:79375"/>
        <dbReference type="ChEBI" id="CHEBI:229967"/>
    </reaction>
</comment>